<feature type="binding site" evidence="12">
    <location>
        <position position="269"/>
    </location>
    <ligand>
        <name>[4Fe-4S] cluster</name>
        <dbReference type="ChEBI" id="CHEBI:49883"/>
        <label>2</label>
        <note>4Fe-4S-substrate</note>
    </ligand>
</feature>
<feature type="binding site" evidence="12">
    <location>
        <position position="40"/>
    </location>
    <ligand>
        <name>[4Fe-4S] cluster</name>
        <dbReference type="ChEBI" id="CHEBI:49883"/>
        <label>1</label>
        <note>4Fe-4S-S-AdoMet</note>
    </ligand>
</feature>
<evidence type="ECO:0000313" key="15">
    <source>
        <dbReference type="Proteomes" id="UP000662572"/>
    </source>
</evidence>
<keyword evidence="10 12" id="KW-0456">Lyase</keyword>
<feature type="binding site" evidence="12">
    <location>
        <position position="37"/>
    </location>
    <ligand>
        <name>[4Fe-4S] cluster</name>
        <dbReference type="ChEBI" id="CHEBI:49883"/>
        <label>1</label>
        <note>4Fe-4S-S-AdoMet</note>
    </ligand>
</feature>
<comment type="pathway">
    <text evidence="12">Cofactor biosynthesis; molybdopterin biosynthesis.</text>
</comment>
<reference evidence="14" key="2">
    <citation type="submission" date="2020-09" db="EMBL/GenBank/DDBJ databases">
        <authorList>
            <person name="Sun Q."/>
            <person name="Kim S."/>
        </authorList>
    </citation>
    <scope>NUCLEOTIDE SEQUENCE</scope>
    <source>
        <strain evidence="14">KCTC 32296</strain>
    </source>
</reference>
<feature type="binding site" evidence="12">
    <location>
        <position position="203"/>
    </location>
    <ligand>
        <name>S-adenosyl-L-methionine</name>
        <dbReference type="ChEBI" id="CHEBI:59789"/>
    </ligand>
</feature>
<dbReference type="HAMAP" id="MF_01225_B">
    <property type="entry name" value="MoaA_B"/>
    <property type="match status" value="1"/>
</dbReference>
<dbReference type="PANTHER" id="PTHR22960">
    <property type="entry name" value="MOLYBDOPTERIN COFACTOR SYNTHESIS PROTEIN A"/>
    <property type="match status" value="1"/>
</dbReference>
<dbReference type="InterPro" id="IPR010505">
    <property type="entry name" value="MoaA_twitch"/>
</dbReference>
<comment type="similarity">
    <text evidence="12">Belongs to the radical SAM superfamily. MoaA family.</text>
</comment>
<feature type="binding site" evidence="12">
    <location>
        <position position="283"/>
    </location>
    <ligand>
        <name>[4Fe-4S] cluster</name>
        <dbReference type="ChEBI" id="CHEBI:49883"/>
        <label>2</label>
        <note>4Fe-4S-substrate</note>
    </ligand>
</feature>
<evidence type="ECO:0000256" key="1">
    <source>
        <dbReference type="ARBA" id="ARBA00012167"/>
    </source>
</evidence>
<feature type="domain" description="Radical SAM core" evidence="13">
    <location>
        <begin position="17"/>
        <end position="243"/>
    </location>
</feature>
<dbReference type="SFLD" id="SFLDG01386">
    <property type="entry name" value="main_SPASM_domain-containing"/>
    <property type="match status" value="1"/>
</dbReference>
<keyword evidence="2 12" id="KW-0004">4Fe-4S</keyword>
<accession>A0A918UQK9</accession>
<feature type="binding site" evidence="12">
    <location>
        <begin position="271"/>
        <end position="273"/>
    </location>
    <ligand>
        <name>GTP</name>
        <dbReference type="ChEBI" id="CHEBI:37565"/>
    </ligand>
</feature>
<evidence type="ECO:0000256" key="10">
    <source>
        <dbReference type="ARBA" id="ARBA00023239"/>
    </source>
</evidence>
<dbReference type="Gene3D" id="3.20.20.70">
    <property type="entry name" value="Aldolase class I"/>
    <property type="match status" value="1"/>
</dbReference>
<dbReference type="InterPro" id="IPR006638">
    <property type="entry name" value="Elp3/MiaA/NifB-like_rSAM"/>
</dbReference>
<dbReference type="PROSITE" id="PS51918">
    <property type="entry name" value="RADICAL_SAM"/>
    <property type="match status" value="1"/>
</dbReference>
<comment type="function">
    <text evidence="12">Catalyzes the cyclization of GTP to (8S)-3',8-cyclo-7,8-dihydroguanosine 5'-triphosphate.</text>
</comment>
<evidence type="ECO:0000313" key="14">
    <source>
        <dbReference type="EMBL" id="GGZ26599.1"/>
    </source>
</evidence>
<feature type="binding site" evidence="12">
    <location>
        <position position="169"/>
    </location>
    <ligand>
        <name>GTP</name>
        <dbReference type="ChEBI" id="CHEBI:37565"/>
    </ligand>
</feature>
<evidence type="ECO:0000256" key="9">
    <source>
        <dbReference type="ARBA" id="ARBA00023150"/>
    </source>
</evidence>
<dbReference type="PANTHER" id="PTHR22960:SF0">
    <property type="entry name" value="MOLYBDENUM COFACTOR BIOSYNTHESIS PROTEIN 1"/>
    <property type="match status" value="1"/>
</dbReference>
<feature type="binding site" evidence="12">
    <location>
        <position position="26"/>
    </location>
    <ligand>
        <name>GTP</name>
        <dbReference type="ChEBI" id="CHEBI:37565"/>
    </ligand>
</feature>
<proteinExistence type="inferred from homology"/>
<dbReference type="GO" id="GO:1904047">
    <property type="term" value="F:S-adenosyl-L-methionine binding"/>
    <property type="evidence" value="ECO:0007669"/>
    <property type="project" value="UniProtKB-UniRule"/>
</dbReference>
<dbReference type="PROSITE" id="PS01305">
    <property type="entry name" value="MOAA_NIFB_PQQE"/>
    <property type="match status" value="1"/>
</dbReference>
<keyword evidence="5 12" id="KW-0547">Nucleotide-binding</keyword>
<dbReference type="AlphaFoldDB" id="A0A918UQK9"/>
<comment type="cofactor">
    <cofactor evidence="12">
        <name>[4Fe-4S] cluster</name>
        <dbReference type="ChEBI" id="CHEBI:49883"/>
    </cofactor>
    <text evidence="12">Binds 2 [4Fe-4S] clusters. Binds 1 [4Fe-4S] cluster coordinated with 3 cysteines and an exchangeable S-adenosyl-L-methionine and 1 [4Fe-4S] cluster coordinated with 3 cysteines and the GTP-derived substrate.</text>
</comment>
<feature type="binding site" evidence="12">
    <location>
        <position position="109"/>
    </location>
    <ligand>
        <name>GTP</name>
        <dbReference type="ChEBI" id="CHEBI:37565"/>
    </ligand>
</feature>
<evidence type="ECO:0000256" key="12">
    <source>
        <dbReference type="HAMAP-Rule" id="MF_01225"/>
    </source>
</evidence>
<gene>
    <name evidence="12 14" type="primary">moaA</name>
    <name evidence="14" type="ORF">GCM10011273_10200</name>
</gene>
<dbReference type="InterPro" id="IPR013785">
    <property type="entry name" value="Aldolase_TIM"/>
</dbReference>
<dbReference type="GO" id="GO:0006777">
    <property type="term" value="P:Mo-molybdopterin cofactor biosynthetic process"/>
    <property type="evidence" value="ECO:0007669"/>
    <property type="project" value="UniProtKB-UniRule"/>
</dbReference>
<dbReference type="Pfam" id="PF04055">
    <property type="entry name" value="Radical_SAM"/>
    <property type="match status" value="1"/>
</dbReference>
<dbReference type="CDD" id="cd01335">
    <property type="entry name" value="Radical_SAM"/>
    <property type="match status" value="1"/>
</dbReference>
<evidence type="ECO:0000256" key="6">
    <source>
        <dbReference type="ARBA" id="ARBA00023004"/>
    </source>
</evidence>
<name>A0A918UQK9_9CAUL</name>
<evidence type="ECO:0000256" key="3">
    <source>
        <dbReference type="ARBA" id="ARBA00022691"/>
    </source>
</evidence>
<dbReference type="SFLD" id="SFLDG01383">
    <property type="entry name" value="cyclic_pyranopterin_phosphate"/>
    <property type="match status" value="1"/>
</dbReference>
<keyword evidence="8 12" id="KW-0342">GTP-binding</keyword>
<dbReference type="SFLD" id="SFLDS00029">
    <property type="entry name" value="Radical_SAM"/>
    <property type="match status" value="1"/>
</dbReference>
<dbReference type="Proteomes" id="UP000662572">
    <property type="component" value="Unassembled WGS sequence"/>
</dbReference>
<comment type="catalytic activity">
    <reaction evidence="11 12">
        <text>GTP + AH2 + S-adenosyl-L-methionine = (8S)-3',8-cyclo-7,8-dihydroguanosine 5'-triphosphate + 5'-deoxyadenosine + L-methionine + A + H(+)</text>
        <dbReference type="Rhea" id="RHEA:49576"/>
        <dbReference type="ChEBI" id="CHEBI:13193"/>
        <dbReference type="ChEBI" id="CHEBI:15378"/>
        <dbReference type="ChEBI" id="CHEBI:17319"/>
        <dbReference type="ChEBI" id="CHEBI:17499"/>
        <dbReference type="ChEBI" id="CHEBI:37565"/>
        <dbReference type="ChEBI" id="CHEBI:57844"/>
        <dbReference type="ChEBI" id="CHEBI:59789"/>
        <dbReference type="ChEBI" id="CHEBI:131766"/>
        <dbReference type="EC" id="4.1.99.22"/>
    </reaction>
</comment>
<protein>
    <recommendedName>
        <fullName evidence="1 12">GTP 3',8-cyclase</fullName>
        <ecNumber evidence="1 12">4.1.99.22</ecNumber>
    </recommendedName>
    <alternativeName>
        <fullName evidence="12">Molybdenum cofactor biosynthesis protein A</fullName>
    </alternativeName>
</protein>
<dbReference type="InterPro" id="IPR058240">
    <property type="entry name" value="rSAM_sf"/>
</dbReference>
<evidence type="ECO:0000256" key="2">
    <source>
        <dbReference type="ARBA" id="ARBA00022485"/>
    </source>
</evidence>
<comment type="subunit">
    <text evidence="12">Monomer and homodimer.</text>
</comment>
<evidence type="ECO:0000256" key="4">
    <source>
        <dbReference type="ARBA" id="ARBA00022723"/>
    </source>
</evidence>
<keyword evidence="15" id="KW-1185">Reference proteome</keyword>
<dbReference type="GO" id="GO:0051539">
    <property type="term" value="F:4 iron, 4 sulfur cluster binding"/>
    <property type="evidence" value="ECO:0007669"/>
    <property type="project" value="UniProtKB-UniRule"/>
</dbReference>
<dbReference type="InterPro" id="IPR040064">
    <property type="entry name" value="MoaA-like"/>
</dbReference>
<reference evidence="14" key="1">
    <citation type="journal article" date="2014" name="Int. J. Syst. Evol. Microbiol.">
        <title>Complete genome sequence of Corynebacterium casei LMG S-19264T (=DSM 44701T), isolated from a smear-ripened cheese.</title>
        <authorList>
            <consortium name="US DOE Joint Genome Institute (JGI-PGF)"/>
            <person name="Walter F."/>
            <person name="Albersmeier A."/>
            <person name="Kalinowski J."/>
            <person name="Ruckert C."/>
        </authorList>
    </citation>
    <scope>NUCLEOTIDE SEQUENCE</scope>
    <source>
        <strain evidence="14">KCTC 32296</strain>
    </source>
</reference>
<dbReference type="NCBIfam" id="TIGR02666">
    <property type="entry name" value="moaA"/>
    <property type="match status" value="1"/>
</dbReference>
<evidence type="ECO:0000256" key="8">
    <source>
        <dbReference type="ARBA" id="ARBA00023134"/>
    </source>
</evidence>
<dbReference type="InterPro" id="IPR007197">
    <property type="entry name" value="rSAM"/>
</dbReference>
<keyword evidence="9 12" id="KW-0501">Molybdenum cofactor biosynthesis</keyword>
<evidence type="ECO:0000256" key="11">
    <source>
        <dbReference type="ARBA" id="ARBA00048697"/>
    </source>
</evidence>
<keyword evidence="4 12" id="KW-0479">Metal-binding</keyword>
<comment type="caution">
    <text evidence="14">The sequence shown here is derived from an EMBL/GenBank/DDBJ whole genome shotgun (WGS) entry which is preliminary data.</text>
</comment>
<keyword evidence="3 12" id="KW-0949">S-adenosyl-L-methionine</keyword>
<dbReference type="SMART" id="SM00729">
    <property type="entry name" value="Elp3"/>
    <property type="match status" value="1"/>
</dbReference>
<feature type="binding site" evidence="12">
    <location>
        <position position="79"/>
    </location>
    <ligand>
        <name>S-adenosyl-L-methionine</name>
        <dbReference type="ChEBI" id="CHEBI:59789"/>
    </ligand>
</feature>
<feature type="binding site" evidence="12">
    <location>
        <position position="39"/>
    </location>
    <ligand>
        <name>S-adenosyl-L-methionine</name>
        <dbReference type="ChEBI" id="CHEBI:59789"/>
    </ligand>
</feature>
<organism evidence="14 15">
    <name type="scientific">Asticcacaulis endophyticus</name>
    <dbReference type="NCBI Taxonomy" id="1395890"/>
    <lineage>
        <taxon>Bacteria</taxon>
        <taxon>Pseudomonadati</taxon>
        <taxon>Pseudomonadota</taxon>
        <taxon>Alphaproteobacteria</taxon>
        <taxon>Caulobacterales</taxon>
        <taxon>Caulobacteraceae</taxon>
        <taxon>Asticcacaulis</taxon>
    </lineage>
</organism>
<evidence type="ECO:0000256" key="7">
    <source>
        <dbReference type="ARBA" id="ARBA00023014"/>
    </source>
</evidence>
<dbReference type="GO" id="GO:0005525">
    <property type="term" value="F:GTP binding"/>
    <property type="evidence" value="ECO:0007669"/>
    <property type="project" value="UniProtKB-UniRule"/>
</dbReference>
<feature type="binding site" evidence="12">
    <location>
        <position position="75"/>
    </location>
    <ligand>
        <name>GTP</name>
        <dbReference type="ChEBI" id="CHEBI:37565"/>
    </ligand>
</feature>
<dbReference type="InterPro" id="IPR050105">
    <property type="entry name" value="MoCo_biosynth_MoaA/MoaC"/>
</dbReference>
<dbReference type="InterPro" id="IPR000385">
    <property type="entry name" value="MoaA_NifB_PqqE_Fe-S-bd_CS"/>
</dbReference>
<dbReference type="EMBL" id="BMZB01000001">
    <property type="protein sequence ID" value="GGZ26599.1"/>
    <property type="molecule type" value="Genomic_DNA"/>
</dbReference>
<dbReference type="SFLD" id="SFLDG01067">
    <property type="entry name" value="SPASM/twitch_domain_containing"/>
    <property type="match status" value="1"/>
</dbReference>
<dbReference type="SUPFAM" id="SSF102114">
    <property type="entry name" value="Radical SAM enzymes"/>
    <property type="match status" value="1"/>
</dbReference>
<feature type="binding site" evidence="12">
    <location>
        <position position="33"/>
    </location>
    <ligand>
        <name>[4Fe-4S] cluster</name>
        <dbReference type="ChEBI" id="CHEBI:49883"/>
        <label>1</label>
        <note>4Fe-4S-S-AdoMet</note>
    </ligand>
</feature>
<dbReference type="InterPro" id="IPR013483">
    <property type="entry name" value="MoaA"/>
</dbReference>
<dbReference type="GO" id="GO:0046872">
    <property type="term" value="F:metal ion binding"/>
    <property type="evidence" value="ECO:0007669"/>
    <property type="project" value="UniProtKB-KW"/>
</dbReference>
<feature type="binding site" evidence="12">
    <location>
        <position position="266"/>
    </location>
    <ligand>
        <name>[4Fe-4S] cluster</name>
        <dbReference type="ChEBI" id="CHEBI:49883"/>
        <label>2</label>
        <note>4Fe-4S-substrate</note>
    </ligand>
</feature>
<dbReference type="Pfam" id="PF06463">
    <property type="entry name" value="Mob_synth_C"/>
    <property type="match status" value="1"/>
</dbReference>
<sequence length="342" mass="37621">MMTFLPENTPPTPRADVHGRRISYVRISVTDRCDLRCTYCMSERQTFLPKSALLSYEELERLSLFLMDQGVKTLRITGGEPLVRKGILDFLKRIGAHVKTGRLEELTLTTNGTLLKDAVPDLVAANIKRINVSMDSLKPDVFRRITRGGDIAKVIEGIEAAQGSGIKIKLNVVVLARDNRAGISDIITWAHGRGIDVSLIETMPLGDDIAGREDQFVSLRDVVRDLSSFWSLEPLTEKTAGPARYYRVAETGGKLGLITPLSHNFCDDCNRVRVTATGKLYMCLGQDDHVDLAAALRADPTDAGLDAAYTEALSHKPRRHEFLIESGTVRGVGNRTMSVTGG</sequence>
<keyword evidence="6 12" id="KW-0408">Iron</keyword>
<dbReference type="CDD" id="cd21117">
    <property type="entry name" value="Twitch_MoaA"/>
    <property type="match status" value="1"/>
</dbReference>
<evidence type="ECO:0000259" key="13">
    <source>
        <dbReference type="PROSITE" id="PS51918"/>
    </source>
</evidence>
<keyword evidence="7 12" id="KW-0411">Iron-sulfur</keyword>
<feature type="binding site" evidence="12">
    <location>
        <position position="133"/>
    </location>
    <ligand>
        <name>S-adenosyl-L-methionine</name>
        <dbReference type="ChEBI" id="CHEBI:59789"/>
    </ligand>
</feature>
<dbReference type="GO" id="GO:0061799">
    <property type="term" value="F:cyclic pyranopterin monophosphate synthase activity"/>
    <property type="evidence" value="ECO:0007669"/>
    <property type="project" value="TreeGrafter"/>
</dbReference>
<evidence type="ECO:0000256" key="5">
    <source>
        <dbReference type="ARBA" id="ARBA00022741"/>
    </source>
</evidence>
<dbReference type="EC" id="4.1.99.22" evidence="1 12"/>
<dbReference type="GO" id="GO:0061798">
    <property type="term" value="F:GTP 3',8'-cyclase activity"/>
    <property type="evidence" value="ECO:0007669"/>
    <property type="project" value="UniProtKB-UniRule"/>
</dbReference>